<dbReference type="GO" id="GO:0016787">
    <property type="term" value="F:hydrolase activity"/>
    <property type="evidence" value="ECO:0007669"/>
    <property type="project" value="UniProtKB-KW"/>
</dbReference>
<name>A0ABW4YP93_9BACL</name>
<dbReference type="RefSeq" id="WP_377774807.1">
    <property type="nucleotide sequence ID" value="NZ_JBHUHO010000041.1"/>
</dbReference>
<dbReference type="SUPFAM" id="SSF56784">
    <property type="entry name" value="HAD-like"/>
    <property type="match status" value="1"/>
</dbReference>
<dbReference type="PANTHER" id="PTHR19288:SF46">
    <property type="entry name" value="HALOACID DEHALOGENASE-LIKE HYDROLASE DOMAIN-CONTAINING PROTEIN 2"/>
    <property type="match status" value="1"/>
</dbReference>
<dbReference type="PANTHER" id="PTHR19288">
    <property type="entry name" value="4-NITROPHENYLPHOSPHATASE-RELATED"/>
    <property type="match status" value="1"/>
</dbReference>
<evidence type="ECO:0000313" key="2">
    <source>
        <dbReference type="Proteomes" id="UP001597362"/>
    </source>
</evidence>
<dbReference type="NCBIfam" id="TIGR01460">
    <property type="entry name" value="HAD-SF-IIA"/>
    <property type="match status" value="1"/>
</dbReference>
<proteinExistence type="predicted"/>
<dbReference type="Pfam" id="PF13242">
    <property type="entry name" value="Hydrolase_like"/>
    <property type="match status" value="1"/>
</dbReference>
<keyword evidence="1" id="KW-0378">Hydrolase</keyword>
<dbReference type="InterPro" id="IPR006439">
    <property type="entry name" value="HAD-SF_hydro_IA"/>
</dbReference>
<dbReference type="InterPro" id="IPR006357">
    <property type="entry name" value="HAD-SF_hydro_IIA"/>
</dbReference>
<sequence length="258" mass="28995">MKYDGFILDLEGTLIQSGKGLLGAAELVQNITSRNIPFRIITNTVGRSPAELALTLQRSGIEVSPELIITPMEVLNSYFMKYEDPISFLFVGPEFIQQRLNIQSSLSDELTPDYVILCDFERIPFGFKQLNEIYRYLDRGAKLITLSESPYYLDQEERKLDTGSFSKLFQYASGQQAILLGKPSYQIYKEALTQMGITSSHTLTVGDDINTDIRGGKEAGIKTVLVRSGKYRHGDELQVTPDIVVDNLLNLLNLINLK</sequence>
<dbReference type="InterPro" id="IPR036412">
    <property type="entry name" value="HAD-like_sf"/>
</dbReference>
<dbReference type="Proteomes" id="UP001597362">
    <property type="component" value="Unassembled WGS sequence"/>
</dbReference>
<accession>A0ABW4YP93</accession>
<dbReference type="Gene3D" id="3.40.50.1000">
    <property type="entry name" value="HAD superfamily/HAD-like"/>
    <property type="match status" value="2"/>
</dbReference>
<reference evidence="2" key="1">
    <citation type="journal article" date="2019" name="Int. J. Syst. Evol. Microbiol.">
        <title>The Global Catalogue of Microorganisms (GCM) 10K type strain sequencing project: providing services to taxonomists for standard genome sequencing and annotation.</title>
        <authorList>
            <consortium name="The Broad Institute Genomics Platform"/>
            <consortium name="The Broad Institute Genome Sequencing Center for Infectious Disease"/>
            <person name="Wu L."/>
            <person name="Ma J."/>
        </authorList>
    </citation>
    <scope>NUCLEOTIDE SEQUENCE [LARGE SCALE GENOMIC DNA]</scope>
    <source>
        <strain evidence="2">GH52</strain>
    </source>
</reference>
<gene>
    <name evidence="1" type="ORF">ACFSJH_17635</name>
</gene>
<comment type="caution">
    <text evidence="1">The sequence shown here is derived from an EMBL/GenBank/DDBJ whole genome shotgun (WGS) entry which is preliminary data.</text>
</comment>
<evidence type="ECO:0000313" key="1">
    <source>
        <dbReference type="EMBL" id="MFD2117556.1"/>
    </source>
</evidence>
<dbReference type="EMBL" id="JBHUHO010000041">
    <property type="protein sequence ID" value="MFD2117556.1"/>
    <property type="molecule type" value="Genomic_DNA"/>
</dbReference>
<dbReference type="Pfam" id="PF13344">
    <property type="entry name" value="Hydrolase_6"/>
    <property type="match status" value="1"/>
</dbReference>
<dbReference type="NCBIfam" id="TIGR01549">
    <property type="entry name" value="HAD-SF-IA-v1"/>
    <property type="match status" value="1"/>
</dbReference>
<organism evidence="1 2">
    <name type="scientific">Paenibacillus yanchengensis</name>
    <dbReference type="NCBI Taxonomy" id="2035833"/>
    <lineage>
        <taxon>Bacteria</taxon>
        <taxon>Bacillati</taxon>
        <taxon>Bacillota</taxon>
        <taxon>Bacilli</taxon>
        <taxon>Bacillales</taxon>
        <taxon>Paenibacillaceae</taxon>
        <taxon>Paenibacillus</taxon>
    </lineage>
</organism>
<dbReference type="InterPro" id="IPR023214">
    <property type="entry name" value="HAD_sf"/>
</dbReference>
<keyword evidence="2" id="KW-1185">Reference proteome</keyword>
<protein>
    <submittedName>
        <fullName evidence="1">HAD-IIA family hydrolase</fullName>
    </submittedName>
</protein>